<dbReference type="STRING" id="6313.A0A0K0D080"/>
<protein>
    <submittedName>
        <fullName evidence="3">EGF-like domain-containing protein</fullName>
    </submittedName>
</protein>
<dbReference type="Proteomes" id="UP000035642">
    <property type="component" value="Unassembled WGS sequence"/>
</dbReference>
<reference evidence="3" key="2">
    <citation type="submission" date="2017-02" db="UniProtKB">
        <authorList>
            <consortium name="WormBaseParasite"/>
        </authorList>
    </citation>
    <scope>IDENTIFICATION</scope>
</reference>
<dbReference type="PANTHER" id="PTHR37973:SF3">
    <property type="entry name" value="CHONDROITIN PROTEOGLYCAN 3-RELATED"/>
    <property type="match status" value="1"/>
</dbReference>
<dbReference type="AlphaFoldDB" id="A0A0K0D080"/>
<evidence type="ECO:0000313" key="3">
    <source>
        <dbReference type="WBParaSite" id="ACAC_0000345901-mRNA-1"/>
    </source>
</evidence>
<proteinExistence type="predicted"/>
<keyword evidence="2" id="KW-1185">Reference proteome</keyword>
<reference evidence="2" key="1">
    <citation type="submission" date="2012-09" db="EMBL/GenBank/DDBJ databases">
        <authorList>
            <person name="Martin A.A."/>
        </authorList>
    </citation>
    <scope>NUCLEOTIDE SEQUENCE</scope>
</reference>
<sequence>MCKPFDICYSESDCHGGHCLGSFVGTCNCNACIDLWLCKDDSACGGLKGACNSVTKTCDCNAGFKAAGFRFFFDALRALCNRKACTKDDQDQRCFVYGHLCDSSHKFNTTTNDSVAEDSSPLRHRRSDDEGSGDNPQCKPLGTCYSNDDCFGGQCIGAFVGKCNCNGCLDLLRCENDTMCGGLKGACNLNTTTCDCTAGYSNAGFSSLADALLHFCNVKNCTKQAEDKDCFGLQCTSGLCLCLKD</sequence>
<evidence type="ECO:0000256" key="1">
    <source>
        <dbReference type="SAM" id="MobiDB-lite"/>
    </source>
</evidence>
<dbReference type="InterPro" id="IPR039260">
    <property type="entry name" value="Cpg-3"/>
</dbReference>
<dbReference type="PANTHER" id="PTHR37973">
    <property type="entry name" value="CHONDROITIN PROTEOGLYCAN 3"/>
    <property type="match status" value="1"/>
</dbReference>
<feature type="region of interest" description="Disordered" evidence="1">
    <location>
        <begin position="112"/>
        <end position="135"/>
    </location>
</feature>
<organism evidence="2 3">
    <name type="scientific">Angiostrongylus cantonensis</name>
    <name type="common">Rat lungworm</name>
    <dbReference type="NCBI Taxonomy" id="6313"/>
    <lineage>
        <taxon>Eukaryota</taxon>
        <taxon>Metazoa</taxon>
        <taxon>Ecdysozoa</taxon>
        <taxon>Nematoda</taxon>
        <taxon>Chromadorea</taxon>
        <taxon>Rhabditida</taxon>
        <taxon>Rhabditina</taxon>
        <taxon>Rhabditomorpha</taxon>
        <taxon>Strongyloidea</taxon>
        <taxon>Metastrongylidae</taxon>
        <taxon>Angiostrongylus</taxon>
    </lineage>
</organism>
<evidence type="ECO:0000313" key="2">
    <source>
        <dbReference type="Proteomes" id="UP000035642"/>
    </source>
</evidence>
<dbReference type="WBParaSite" id="ACAC_0000345901-mRNA-1">
    <property type="protein sequence ID" value="ACAC_0000345901-mRNA-1"/>
    <property type="gene ID" value="ACAC_0000345901"/>
</dbReference>
<name>A0A0K0D080_ANGCA</name>
<accession>A0A0K0D080</accession>